<dbReference type="RefSeq" id="WP_092066543.1">
    <property type="nucleotide sequence ID" value="NZ_FNIN01000017.1"/>
</dbReference>
<dbReference type="AlphaFoldDB" id="A0A1H0G9M1"/>
<dbReference type="STRING" id="206665.SAMN04488516_11715"/>
<gene>
    <name evidence="2" type="ORF">SAMN04488516_11715</name>
</gene>
<name>A0A1H0G9M1_9BACT</name>
<dbReference type="GO" id="GO:0003690">
    <property type="term" value="F:double-stranded DNA binding"/>
    <property type="evidence" value="ECO:0007669"/>
    <property type="project" value="InterPro"/>
</dbReference>
<dbReference type="OrthoDB" id="5461114at2"/>
<dbReference type="Pfam" id="PF07352">
    <property type="entry name" value="Phage_Mu_Gam"/>
    <property type="match status" value="1"/>
</dbReference>
<evidence type="ECO:0000313" key="3">
    <source>
        <dbReference type="Proteomes" id="UP000199602"/>
    </source>
</evidence>
<dbReference type="GO" id="GO:0042262">
    <property type="term" value="P:DNA protection"/>
    <property type="evidence" value="ECO:0007669"/>
    <property type="project" value="InterPro"/>
</dbReference>
<accession>A0A1H0G9M1</accession>
<sequence length="147" mass="17149">MFVFEEIEKILSEIAHLKSQAQGVKDAWDRAISELEKQYGSKLNECKAKIKQKEKELIKLAKSNQKVVFDCGDKREFTNGTLYFAISEKVKRARGVTPKKLKELGYLDAIKVIEKVNWDTIEKWPDEKLIAIGTERIRKEEIKYETR</sequence>
<reference evidence="2 3" key="1">
    <citation type="submission" date="2016-10" db="EMBL/GenBank/DDBJ databases">
        <authorList>
            <person name="de Groot N.N."/>
        </authorList>
    </citation>
    <scope>NUCLEOTIDE SEQUENCE [LARGE SCALE GENOMIC DNA]</scope>
    <source>
        <strain evidence="2 3">DSM 15269</strain>
    </source>
</reference>
<keyword evidence="3" id="KW-1185">Reference proteome</keyword>
<feature type="coiled-coil region" evidence="1">
    <location>
        <begin position="36"/>
        <end position="63"/>
    </location>
</feature>
<dbReference type="Proteomes" id="UP000199602">
    <property type="component" value="Unassembled WGS sequence"/>
</dbReference>
<dbReference type="SUPFAM" id="SSF161266">
    <property type="entry name" value="Gam-like"/>
    <property type="match status" value="1"/>
</dbReference>
<evidence type="ECO:0000256" key="1">
    <source>
        <dbReference type="SAM" id="Coils"/>
    </source>
</evidence>
<protein>
    <submittedName>
        <fullName evidence="2">Bacteriophage Mu Gam like protein</fullName>
    </submittedName>
</protein>
<evidence type="ECO:0000313" key="2">
    <source>
        <dbReference type="EMBL" id="SDO03534.1"/>
    </source>
</evidence>
<dbReference type="EMBL" id="FNIN01000017">
    <property type="protein sequence ID" value="SDO03534.1"/>
    <property type="molecule type" value="Genomic_DNA"/>
</dbReference>
<organism evidence="2 3">
    <name type="scientific">Desulfonauticus submarinus</name>
    <dbReference type="NCBI Taxonomy" id="206665"/>
    <lineage>
        <taxon>Bacteria</taxon>
        <taxon>Pseudomonadati</taxon>
        <taxon>Thermodesulfobacteriota</taxon>
        <taxon>Desulfovibrionia</taxon>
        <taxon>Desulfovibrionales</taxon>
        <taxon>Desulfonauticaceae</taxon>
        <taxon>Desulfonauticus</taxon>
    </lineage>
</organism>
<dbReference type="InterPro" id="IPR009951">
    <property type="entry name" value="Host-nuc_inhib_Gam"/>
</dbReference>
<keyword evidence="1" id="KW-0175">Coiled coil</keyword>
<proteinExistence type="predicted"/>